<dbReference type="AlphaFoldDB" id="A0AAE0CA88"/>
<proteinExistence type="predicted"/>
<sequence>MSSCHASPTLQLKGIPFLYSGMAAEELERVHTALCATEDALDQGKALQAQQRFFDCVDVFLLWREPRCSSPRRFMLESLREVAAQLAILLLQQENEIAAADRLLRFLGLEWRLNRALFTSPRRALSAARDPASARMSATGDASHAGGVVQICEDCLPLDLLCHLQVWTLT</sequence>
<dbReference type="EMBL" id="LGRX02026617">
    <property type="protein sequence ID" value="KAK3250579.1"/>
    <property type="molecule type" value="Genomic_DNA"/>
</dbReference>
<dbReference type="Proteomes" id="UP001190700">
    <property type="component" value="Unassembled WGS sequence"/>
</dbReference>
<evidence type="ECO:0000313" key="2">
    <source>
        <dbReference type="Proteomes" id="UP001190700"/>
    </source>
</evidence>
<evidence type="ECO:0000313" key="1">
    <source>
        <dbReference type="EMBL" id="KAK3250579.1"/>
    </source>
</evidence>
<protein>
    <submittedName>
        <fullName evidence="1">Uncharacterized protein</fullName>
    </submittedName>
</protein>
<organism evidence="1 2">
    <name type="scientific">Cymbomonas tetramitiformis</name>
    <dbReference type="NCBI Taxonomy" id="36881"/>
    <lineage>
        <taxon>Eukaryota</taxon>
        <taxon>Viridiplantae</taxon>
        <taxon>Chlorophyta</taxon>
        <taxon>Pyramimonadophyceae</taxon>
        <taxon>Pyramimonadales</taxon>
        <taxon>Pyramimonadaceae</taxon>
        <taxon>Cymbomonas</taxon>
    </lineage>
</organism>
<comment type="caution">
    <text evidence="1">The sequence shown here is derived from an EMBL/GenBank/DDBJ whole genome shotgun (WGS) entry which is preliminary data.</text>
</comment>
<keyword evidence="2" id="KW-1185">Reference proteome</keyword>
<gene>
    <name evidence="1" type="ORF">CYMTET_40048</name>
</gene>
<name>A0AAE0CA88_9CHLO</name>
<accession>A0AAE0CA88</accession>
<reference evidence="1 2" key="1">
    <citation type="journal article" date="2015" name="Genome Biol. Evol.">
        <title>Comparative Genomics of a Bacterivorous Green Alga Reveals Evolutionary Causalities and Consequences of Phago-Mixotrophic Mode of Nutrition.</title>
        <authorList>
            <person name="Burns J.A."/>
            <person name="Paasch A."/>
            <person name="Narechania A."/>
            <person name="Kim E."/>
        </authorList>
    </citation>
    <scope>NUCLEOTIDE SEQUENCE [LARGE SCALE GENOMIC DNA]</scope>
    <source>
        <strain evidence="1 2">PLY_AMNH</strain>
    </source>
</reference>